<proteinExistence type="predicted"/>
<reference evidence="1" key="1">
    <citation type="journal article" date="2023" name="PLoS Negl. Trop. Dis.">
        <title>A genome sequence for Biomphalaria pfeifferi, the major vector snail for the human-infecting parasite Schistosoma mansoni.</title>
        <authorList>
            <person name="Bu L."/>
            <person name="Lu L."/>
            <person name="Laidemitt M.R."/>
            <person name="Zhang S.M."/>
            <person name="Mutuku M."/>
            <person name="Mkoji G."/>
            <person name="Steinauer M."/>
            <person name="Loker E.S."/>
        </authorList>
    </citation>
    <scope>NUCLEOTIDE SEQUENCE</scope>
    <source>
        <strain evidence="1">KasaAsao</strain>
    </source>
</reference>
<evidence type="ECO:0000313" key="2">
    <source>
        <dbReference type="Proteomes" id="UP001233172"/>
    </source>
</evidence>
<gene>
    <name evidence="1" type="ORF">Bpfe_009638</name>
</gene>
<dbReference type="EMBL" id="JASAOG010000032">
    <property type="protein sequence ID" value="KAK0061110.1"/>
    <property type="molecule type" value="Genomic_DNA"/>
</dbReference>
<accession>A0AAD8BWJ1</accession>
<evidence type="ECO:0000313" key="1">
    <source>
        <dbReference type="EMBL" id="KAK0061110.1"/>
    </source>
</evidence>
<sequence length="74" mass="8458">MTESVSAFSLGTLDTQEKMENLDLLSEDIAYWLEPDDHFIQPGNILLSRARRDASNTTGDLSIWEKIEVRFEVV</sequence>
<reference evidence="1" key="2">
    <citation type="submission" date="2023-04" db="EMBL/GenBank/DDBJ databases">
        <authorList>
            <person name="Bu L."/>
            <person name="Lu L."/>
            <person name="Laidemitt M.R."/>
            <person name="Zhang S.M."/>
            <person name="Mutuku M."/>
            <person name="Mkoji G."/>
            <person name="Steinauer M."/>
            <person name="Loker E.S."/>
        </authorList>
    </citation>
    <scope>NUCLEOTIDE SEQUENCE</scope>
    <source>
        <strain evidence="1">KasaAsao</strain>
        <tissue evidence="1">Whole Snail</tissue>
    </source>
</reference>
<organism evidence="1 2">
    <name type="scientific">Biomphalaria pfeifferi</name>
    <name type="common">Bloodfluke planorb</name>
    <name type="synonym">Freshwater snail</name>
    <dbReference type="NCBI Taxonomy" id="112525"/>
    <lineage>
        <taxon>Eukaryota</taxon>
        <taxon>Metazoa</taxon>
        <taxon>Spiralia</taxon>
        <taxon>Lophotrochozoa</taxon>
        <taxon>Mollusca</taxon>
        <taxon>Gastropoda</taxon>
        <taxon>Heterobranchia</taxon>
        <taxon>Euthyneura</taxon>
        <taxon>Panpulmonata</taxon>
        <taxon>Hygrophila</taxon>
        <taxon>Lymnaeoidea</taxon>
        <taxon>Planorbidae</taxon>
        <taxon>Biomphalaria</taxon>
    </lineage>
</organism>
<comment type="caution">
    <text evidence="1">The sequence shown here is derived from an EMBL/GenBank/DDBJ whole genome shotgun (WGS) entry which is preliminary data.</text>
</comment>
<name>A0AAD8BWJ1_BIOPF</name>
<protein>
    <submittedName>
        <fullName evidence="1">Uncharacterized protein</fullName>
    </submittedName>
</protein>
<keyword evidence="2" id="KW-1185">Reference proteome</keyword>
<dbReference type="Proteomes" id="UP001233172">
    <property type="component" value="Unassembled WGS sequence"/>
</dbReference>
<dbReference type="AlphaFoldDB" id="A0AAD8BWJ1"/>